<sequence>MSFIDIIKFLFWNIIGYALAIFTFYLAFYYFKYFSRYRPLPGPFPLPFVGNRLQYRGHPATWAKRLHEEYGDICEIYMGGERHIWISRADLVEKIFRPSLNNNYLIRITHREGLDEIDVTTKGITFNRSLDSWTFNRKFFNQAISSLSFMKQNVIWTQNLFEEMEDYWRELKFQTENTSGKEFTLNISEWMIRFTTDVIFTLTTNKRAYSFANYFNQLSNTKTKQHSEIEMVESENLIKNIRSWLHALQFFMDTPSLWRKYIPSFKKRSEYLKSEVDRLNNTFMELVKQRRKEIEMTPEDEQLIPDMLSMLLTVNTPRDVTAKLADEHHTRPLSDEEVRGNILEVISAGVDTTANTFCFIVYHLGHYPDVKEKMLQEFNSVFRDDLSRPIEHEDLNKLVYCDAIIKEVSRLMSIVPVIFRMSIKADEIVKYSFPAGTQINVNTHVIHTHPSHWKDPEKFDPSRFLNQGVPGGNKIAKNSLLIFGGGLRMCPGKNLAMTELKALMVLLYRKYDVELVNINEPVKYHYSIVKSCDDLMIRIKDRKEKQ</sequence>
<accession>A0A015MXI0</accession>
<evidence type="ECO:0000256" key="2">
    <source>
        <dbReference type="ARBA" id="ARBA00023004"/>
    </source>
</evidence>
<keyword evidence="4" id="KW-0503">Monooxygenase</keyword>
<evidence type="ECO:0000256" key="5">
    <source>
        <dbReference type="SAM" id="Phobius"/>
    </source>
</evidence>
<dbReference type="PRINTS" id="PR00385">
    <property type="entry name" value="P450"/>
</dbReference>
<dbReference type="InterPro" id="IPR001128">
    <property type="entry name" value="Cyt_P450"/>
</dbReference>
<dbReference type="Gene3D" id="1.10.630.10">
    <property type="entry name" value="Cytochrome P450"/>
    <property type="match status" value="1"/>
</dbReference>
<dbReference type="PROSITE" id="PS00086">
    <property type="entry name" value="CYTOCHROME_P450"/>
    <property type="match status" value="1"/>
</dbReference>
<dbReference type="PANTHER" id="PTHR24301">
    <property type="entry name" value="THROMBOXANE-A SYNTHASE"/>
    <property type="match status" value="1"/>
</dbReference>
<dbReference type="GO" id="GO:0004497">
    <property type="term" value="F:monooxygenase activity"/>
    <property type="evidence" value="ECO:0007669"/>
    <property type="project" value="UniProtKB-KW"/>
</dbReference>
<dbReference type="InterPro" id="IPR017972">
    <property type="entry name" value="Cyt_P450_CS"/>
</dbReference>
<name>A0A015MXI0_RHIIW</name>
<dbReference type="GO" id="GO:0008168">
    <property type="term" value="F:methyltransferase activity"/>
    <property type="evidence" value="ECO:0007669"/>
    <property type="project" value="UniProtKB-KW"/>
</dbReference>
<keyword evidence="2 3" id="KW-0408">Iron</keyword>
<keyword evidence="5" id="KW-1133">Transmembrane helix</keyword>
<gene>
    <name evidence="6" type="ORF">RirG_077910</name>
</gene>
<dbReference type="InterPro" id="IPR002401">
    <property type="entry name" value="Cyt_P450_E_grp-I"/>
</dbReference>
<dbReference type="OrthoDB" id="1470350at2759"/>
<dbReference type="AlphaFoldDB" id="A0A015MXI0"/>
<dbReference type="GO" id="GO:0032259">
    <property type="term" value="P:methylation"/>
    <property type="evidence" value="ECO:0007669"/>
    <property type="project" value="UniProtKB-KW"/>
</dbReference>
<comment type="caution">
    <text evidence="6">The sequence shown here is derived from an EMBL/GenBank/DDBJ whole genome shotgun (WGS) entry which is preliminary data.</text>
</comment>
<dbReference type="SMR" id="A0A015MXI0"/>
<dbReference type="STRING" id="1432141.A0A015MXI0"/>
<feature type="transmembrane region" description="Helical" evidence="5">
    <location>
        <begin position="6"/>
        <end position="31"/>
    </location>
</feature>
<dbReference type="GO" id="GO:0016705">
    <property type="term" value="F:oxidoreductase activity, acting on paired donors, with incorporation or reduction of molecular oxygen"/>
    <property type="evidence" value="ECO:0007669"/>
    <property type="project" value="InterPro"/>
</dbReference>
<evidence type="ECO:0000256" key="3">
    <source>
        <dbReference type="PIRSR" id="PIRSR602401-1"/>
    </source>
</evidence>
<feature type="binding site" description="axial binding residue" evidence="3">
    <location>
        <position position="490"/>
    </location>
    <ligand>
        <name>heme</name>
        <dbReference type="ChEBI" id="CHEBI:30413"/>
    </ligand>
    <ligandPart>
        <name>Fe</name>
        <dbReference type="ChEBI" id="CHEBI:18248"/>
    </ligandPart>
</feature>
<organism evidence="6 7">
    <name type="scientific">Rhizophagus irregularis (strain DAOM 197198w)</name>
    <name type="common">Glomus intraradices</name>
    <dbReference type="NCBI Taxonomy" id="1432141"/>
    <lineage>
        <taxon>Eukaryota</taxon>
        <taxon>Fungi</taxon>
        <taxon>Fungi incertae sedis</taxon>
        <taxon>Mucoromycota</taxon>
        <taxon>Glomeromycotina</taxon>
        <taxon>Glomeromycetes</taxon>
        <taxon>Glomerales</taxon>
        <taxon>Glomeraceae</taxon>
        <taxon>Rhizophagus</taxon>
    </lineage>
</organism>
<keyword evidence="6" id="KW-0808">Transferase</keyword>
<evidence type="ECO:0000256" key="1">
    <source>
        <dbReference type="ARBA" id="ARBA00022723"/>
    </source>
</evidence>
<dbReference type="PANTHER" id="PTHR24301:SF2">
    <property type="entry name" value="THROMBOXANE-A SYNTHASE"/>
    <property type="match status" value="1"/>
</dbReference>
<comment type="similarity">
    <text evidence="4">Belongs to the cytochrome P450 family.</text>
</comment>
<proteinExistence type="inferred from homology"/>
<dbReference type="GO" id="GO:0020037">
    <property type="term" value="F:heme binding"/>
    <property type="evidence" value="ECO:0007669"/>
    <property type="project" value="InterPro"/>
</dbReference>
<dbReference type="InterPro" id="IPR036396">
    <property type="entry name" value="Cyt_P450_sf"/>
</dbReference>
<protein>
    <submittedName>
        <fullName evidence="6">Sterol 14-demethylase</fullName>
    </submittedName>
</protein>
<keyword evidence="3 4" id="KW-0349">Heme</keyword>
<dbReference type="SUPFAM" id="SSF48264">
    <property type="entry name" value="Cytochrome P450"/>
    <property type="match status" value="1"/>
</dbReference>
<dbReference type="Pfam" id="PF00067">
    <property type="entry name" value="p450"/>
    <property type="match status" value="1"/>
</dbReference>
<dbReference type="HOGENOM" id="CLU_001570_12_0_1"/>
<keyword evidence="6" id="KW-0489">Methyltransferase</keyword>
<evidence type="ECO:0000313" key="6">
    <source>
        <dbReference type="EMBL" id="EXX71508.1"/>
    </source>
</evidence>
<keyword evidence="5" id="KW-0472">Membrane</keyword>
<reference evidence="6 7" key="1">
    <citation type="submission" date="2014-02" db="EMBL/GenBank/DDBJ databases">
        <title>Single nucleus genome sequencing reveals high similarity among nuclei of an endomycorrhizal fungus.</title>
        <authorList>
            <person name="Lin K."/>
            <person name="Geurts R."/>
            <person name="Zhang Z."/>
            <person name="Limpens E."/>
            <person name="Saunders D.G."/>
            <person name="Mu D."/>
            <person name="Pang E."/>
            <person name="Cao H."/>
            <person name="Cha H."/>
            <person name="Lin T."/>
            <person name="Zhou Q."/>
            <person name="Shang Y."/>
            <person name="Li Y."/>
            <person name="Ivanov S."/>
            <person name="Sharma T."/>
            <person name="Velzen R.V."/>
            <person name="Ruijter N.D."/>
            <person name="Aanen D.K."/>
            <person name="Win J."/>
            <person name="Kamoun S."/>
            <person name="Bisseling T."/>
            <person name="Huang S."/>
        </authorList>
    </citation>
    <scope>NUCLEOTIDE SEQUENCE [LARGE SCALE GENOMIC DNA]</scope>
    <source>
        <strain evidence="7">DAOM197198w</strain>
    </source>
</reference>
<dbReference type="GO" id="GO:0005506">
    <property type="term" value="F:iron ion binding"/>
    <property type="evidence" value="ECO:0007669"/>
    <property type="project" value="InterPro"/>
</dbReference>
<keyword evidence="5" id="KW-0812">Transmembrane</keyword>
<dbReference type="EMBL" id="JEMT01016113">
    <property type="protein sequence ID" value="EXX71508.1"/>
    <property type="molecule type" value="Genomic_DNA"/>
</dbReference>
<keyword evidence="1 3" id="KW-0479">Metal-binding</keyword>
<evidence type="ECO:0000256" key="4">
    <source>
        <dbReference type="RuleBase" id="RU000461"/>
    </source>
</evidence>
<comment type="cofactor">
    <cofactor evidence="3">
        <name>heme</name>
        <dbReference type="ChEBI" id="CHEBI:30413"/>
    </cofactor>
</comment>
<dbReference type="PRINTS" id="PR00463">
    <property type="entry name" value="EP450I"/>
</dbReference>
<keyword evidence="4" id="KW-0560">Oxidoreductase</keyword>
<keyword evidence="7" id="KW-1185">Reference proteome</keyword>
<evidence type="ECO:0000313" key="7">
    <source>
        <dbReference type="Proteomes" id="UP000022910"/>
    </source>
</evidence>
<dbReference type="Proteomes" id="UP000022910">
    <property type="component" value="Unassembled WGS sequence"/>
</dbReference>